<keyword evidence="5" id="KW-1185">Reference proteome</keyword>
<organism evidence="4 5">
    <name type="scientific">Heracleum sosnowskyi</name>
    <dbReference type="NCBI Taxonomy" id="360622"/>
    <lineage>
        <taxon>Eukaryota</taxon>
        <taxon>Viridiplantae</taxon>
        <taxon>Streptophyta</taxon>
        <taxon>Embryophyta</taxon>
        <taxon>Tracheophyta</taxon>
        <taxon>Spermatophyta</taxon>
        <taxon>Magnoliopsida</taxon>
        <taxon>eudicotyledons</taxon>
        <taxon>Gunneridae</taxon>
        <taxon>Pentapetalae</taxon>
        <taxon>asterids</taxon>
        <taxon>campanulids</taxon>
        <taxon>Apiales</taxon>
        <taxon>Apiaceae</taxon>
        <taxon>Apioideae</taxon>
        <taxon>apioid superclade</taxon>
        <taxon>Tordylieae</taxon>
        <taxon>Tordyliinae</taxon>
        <taxon>Heracleum</taxon>
    </lineage>
</organism>
<gene>
    <name evidence="4" type="ORF">POM88_049128</name>
</gene>
<dbReference type="EMBL" id="JAUIZM010000011">
    <property type="protein sequence ID" value="KAK1355872.1"/>
    <property type="molecule type" value="Genomic_DNA"/>
</dbReference>
<reference evidence="4" key="2">
    <citation type="submission" date="2023-05" db="EMBL/GenBank/DDBJ databases">
        <authorList>
            <person name="Schelkunov M.I."/>
        </authorList>
    </citation>
    <scope>NUCLEOTIDE SEQUENCE</scope>
    <source>
        <strain evidence="4">Hsosn_3</strain>
        <tissue evidence="4">Leaf</tissue>
    </source>
</reference>
<dbReference type="Proteomes" id="UP001237642">
    <property type="component" value="Unassembled WGS sequence"/>
</dbReference>
<protein>
    <submittedName>
        <fullName evidence="4">Uncharacterized protein</fullName>
    </submittedName>
</protein>
<evidence type="ECO:0000313" key="4">
    <source>
        <dbReference type="EMBL" id="KAK1355872.1"/>
    </source>
</evidence>
<sequence>MDCPGNLSIENLNGCAGSNEKGYELGTPAFISTDTVENQILPFAKRITPVWKVLESMELYKTQKPHFSPLVKYEARMREGLAIATIVNFSNLLESTLKLQFSCDITIIEGNLESLAEYEPHGFDVEKVRACLTQLLSKKQTANELQKEYDNIGSEIHNSLDEGKLHEEINQLYQKFEEIEKKLAEAKLAKEMI</sequence>
<dbReference type="Pfam" id="PF05266">
    <property type="entry name" value="DUF724"/>
    <property type="match status" value="1"/>
</dbReference>
<keyword evidence="3" id="KW-0175">Coiled coil</keyword>
<accession>A0AAD8GX80</accession>
<evidence type="ECO:0000256" key="3">
    <source>
        <dbReference type="SAM" id="Coils"/>
    </source>
</evidence>
<evidence type="ECO:0000256" key="1">
    <source>
        <dbReference type="ARBA" id="ARBA00022448"/>
    </source>
</evidence>
<evidence type="ECO:0000256" key="2">
    <source>
        <dbReference type="ARBA" id="ARBA00022604"/>
    </source>
</evidence>
<proteinExistence type="predicted"/>
<feature type="coiled-coil region" evidence="3">
    <location>
        <begin position="142"/>
        <end position="189"/>
    </location>
</feature>
<dbReference type="AlphaFoldDB" id="A0AAD8GX80"/>
<evidence type="ECO:0000313" key="5">
    <source>
        <dbReference type="Proteomes" id="UP001237642"/>
    </source>
</evidence>
<keyword evidence="1" id="KW-0813">Transport</keyword>
<reference evidence="4" key="1">
    <citation type="submission" date="2023-02" db="EMBL/GenBank/DDBJ databases">
        <title>Genome of toxic invasive species Heracleum sosnowskyi carries increased number of genes despite the absence of recent whole-genome duplications.</title>
        <authorList>
            <person name="Schelkunov M."/>
            <person name="Shtratnikova V."/>
            <person name="Makarenko M."/>
            <person name="Klepikova A."/>
            <person name="Omelchenko D."/>
            <person name="Novikova G."/>
            <person name="Obukhova E."/>
            <person name="Bogdanov V."/>
            <person name="Penin A."/>
            <person name="Logacheva M."/>
        </authorList>
    </citation>
    <scope>NUCLEOTIDE SEQUENCE</scope>
    <source>
        <strain evidence="4">Hsosn_3</strain>
        <tissue evidence="4">Leaf</tissue>
    </source>
</reference>
<keyword evidence="2" id="KW-0341">Growth regulation</keyword>
<comment type="caution">
    <text evidence="4">The sequence shown here is derived from an EMBL/GenBank/DDBJ whole genome shotgun (WGS) entry which is preliminary data.</text>
</comment>
<dbReference type="InterPro" id="IPR007930">
    <property type="entry name" value="DUF724"/>
</dbReference>
<name>A0AAD8GX80_9APIA</name>